<proteinExistence type="predicted"/>
<name>A0A6L9L7E5_9BACT</name>
<reference evidence="5 6" key="1">
    <citation type="submission" date="2020-02" db="EMBL/GenBank/DDBJ databases">
        <title>Draft genome sequence of two Spirosoma agri KCTC 52727 and Spirosoma terrae KCTC 52035.</title>
        <authorList>
            <person name="Rojas J."/>
            <person name="Ambika Manirajan B."/>
            <person name="Suarez C."/>
            <person name="Ratering S."/>
            <person name="Schnell S."/>
        </authorList>
    </citation>
    <scope>NUCLEOTIDE SEQUENCE [LARGE SCALE GENOMIC DNA]</scope>
    <source>
        <strain evidence="5 6">KCTC 52035</strain>
    </source>
</reference>
<dbReference type="SUPFAM" id="SSF52172">
    <property type="entry name" value="CheY-like"/>
    <property type="match status" value="1"/>
</dbReference>
<dbReference type="GO" id="GO:0003677">
    <property type="term" value="F:DNA binding"/>
    <property type="evidence" value="ECO:0007669"/>
    <property type="project" value="InterPro"/>
</dbReference>
<sequence length="261" mass="29711">MKTKYQVLILEDDPIIIEQLAGFLEQTGLFDRPFICTNTMQAISVLRQHSVDLMLLDMVLPDVHSFELLKLFPQHSPTIAISAHPQYAVDCYDLEVKDFLTKPLSFGRFLRALRRAIFQFEIPNTVLPQYVPGQAVAQPSVVPLVPSDAPSSPYVYLKVGRKNERFQFSDILYFKGYSIYSKLISKAGQVVVTEQLSQLDGQLSTNQFIRVHKSFLVNLDHVTQFSTKMIWLGSHKIPIGATYKAKVQYRLEQLNKVGSMI</sequence>
<dbReference type="InterPro" id="IPR001789">
    <property type="entry name" value="Sig_transdc_resp-reg_receiver"/>
</dbReference>
<evidence type="ECO:0000313" key="5">
    <source>
        <dbReference type="EMBL" id="NDU95071.1"/>
    </source>
</evidence>
<evidence type="ECO:0000256" key="1">
    <source>
        <dbReference type="ARBA" id="ARBA00022553"/>
    </source>
</evidence>
<dbReference type="GO" id="GO:0000160">
    <property type="term" value="P:phosphorelay signal transduction system"/>
    <property type="evidence" value="ECO:0007669"/>
    <property type="project" value="InterPro"/>
</dbReference>
<keyword evidence="6" id="KW-1185">Reference proteome</keyword>
<dbReference type="Gene3D" id="2.40.50.1020">
    <property type="entry name" value="LytTr DNA-binding domain"/>
    <property type="match status" value="1"/>
</dbReference>
<evidence type="ECO:0000259" key="4">
    <source>
        <dbReference type="PROSITE" id="PS50930"/>
    </source>
</evidence>
<organism evidence="5 6">
    <name type="scientific">Spirosoma terrae</name>
    <dbReference type="NCBI Taxonomy" id="1968276"/>
    <lineage>
        <taxon>Bacteria</taxon>
        <taxon>Pseudomonadati</taxon>
        <taxon>Bacteroidota</taxon>
        <taxon>Cytophagia</taxon>
        <taxon>Cytophagales</taxon>
        <taxon>Cytophagaceae</taxon>
        <taxon>Spirosoma</taxon>
    </lineage>
</organism>
<dbReference type="InterPro" id="IPR007492">
    <property type="entry name" value="LytTR_DNA-bd_dom"/>
</dbReference>
<dbReference type="Pfam" id="PF04397">
    <property type="entry name" value="LytTR"/>
    <property type="match status" value="1"/>
</dbReference>
<dbReference type="InterPro" id="IPR050595">
    <property type="entry name" value="Bact_response_regulator"/>
</dbReference>
<dbReference type="Pfam" id="PF00072">
    <property type="entry name" value="Response_reg"/>
    <property type="match status" value="1"/>
</dbReference>
<dbReference type="EMBL" id="JAAFZH010000003">
    <property type="protein sequence ID" value="NDU95071.1"/>
    <property type="molecule type" value="Genomic_DNA"/>
</dbReference>
<dbReference type="SMART" id="SM00448">
    <property type="entry name" value="REC"/>
    <property type="match status" value="1"/>
</dbReference>
<evidence type="ECO:0000259" key="3">
    <source>
        <dbReference type="PROSITE" id="PS50110"/>
    </source>
</evidence>
<dbReference type="RefSeq" id="WP_163946308.1">
    <property type="nucleotide sequence ID" value="NZ_JAAFZH010000003.1"/>
</dbReference>
<keyword evidence="1 2" id="KW-0597">Phosphoprotein</keyword>
<dbReference type="PANTHER" id="PTHR44591">
    <property type="entry name" value="STRESS RESPONSE REGULATOR PROTEIN 1"/>
    <property type="match status" value="1"/>
</dbReference>
<feature type="modified residue" description="4-aspartylphosphate" evidence="2">
    <location>
        <position position="57"/>
    </location>
</feature>
<dbReference type="PROSITE" id="PS50110">
    <property type="entry name" value="RESPONSE_REGULATORY"/>
    <property type="match status" value="1"/>
</dbReference>
<dbReference type="Proteomes" id="UP000474175">
    <property type="component" value="Unassembled WGS sequence"/>
</dbReference>
<gene>
    <name evidence="5" type="ORF">GK108_09310</name>
</gene>
<protein>
    <submittedName>
        <fullName evidence="5">Response regulator transcription factor</fullName>
    </submittedName>
</protein>
<dbReference type="PANTHER" id="PTHR44591:SF3">
    <property type="entry name" value="RESPONSE REGULATORY DOMAIN-CONTAINING PROTEIN"/>
    <property type="match status" value="1"/>
</dbReference>
<dbReference type="SMART" id="SM00850">
    <property type="entry name" value="LytTR"/>
    <property type="match status" value="1"/>
</dbReference>
<accession>A0A6L9L7E5</accession>
<feature type="domain" description="HTH LytTR-type" evidence="4">
    <location>
        <begin position="155"/>
        <end position="253"/>
    </location>
</feature>
<dbReference type="PROSITE" id="PS50930">
    <property type="entry name" value="HTH_LYTTR"/>
    <property type="match status" value="1"/>
</dbReference>
<comment type="caution">
    <text evidence="5">The sequence shown here is derived from an EMBL/GenBank/DDBJ whole genome shotgun (WGS) entry which is preliminary data.</text>
</comment>
<dbReference type="AlphaFoldDB" id="A0A6L9L7E5"/>
<dbReference type="Gene3D" id="3.40.50.2300">
    <property type="match status" value="1"/>
</dbReference>
<evidence type="ECO:0000256" key="2">
    <source>
        <dbReference type="PROSITE-ProRule" id="PRU00169"/>
    </source>
</evidence>
<feature type="domain" description="Response regulatory" evidence="3">
    <location>
        <begin position="6"/>
        <end position="117"/>
    </location>
</feature>
<dbReference type="InterPro" id="IPR011006">
    <property type="entry name" value="CheY-like_superfamily"/>
</dbReference>
<evidence type="ECO:0000313" key="6">
    <source>
        <dbReference type="Proteomes" id="UP000474175"/>
    </source>
</evidence>